<comment type="caution">
    <text evidence="1">The sequence shown here is derived from an EMBL/GenBank/DDBJ whole genome shotgun (WGS) entry which is preliminary data.</text>
</comment>
<dbReference type="SUPFAM" id="SSF55331">
    <property type="entry name" value="Tautomerase/MIF"/>
    <property type="match status" value="1"/>
</dbReference>
<organism evidence="1 2">
    <name type="scientific">Saccharothrix ecbatanensis</name>
    <dbReference type="NCBI Taxonomy" id="1105145"/>
    <lineage>
        <taxon>Bacteria</taxon>
        <taxon>Bacillati</taxon>
        <taxon>Actinomycetota</taxon>
        <taxon>Actinomycetes</taxon>
        <taxon>Pseudonocardiales</taxon>
        <taxon>Pseudonocardiaceae</taxon>
        <taxon>Saccharothrix</taxon>
    </lineage>
</organism>
<evidence type="ECO:0000313" key="2">
    <source>
        <dbReference type="Proteomes" id="UP000552097"/>
    </source>
</evidence>
<keyword evidence="2" id="KW-1185">Reference proteome</keyword>
<reference evidence="1 2" key="1">
    <citation type="submission" date="2020-08" db="EMBL/GenBank/DDBJ databases">
        <title>Sequencing the genomes of 1000 actinobacteria strains.</title>
        <authorList>
            <person name="Klenk H.-P."/>
        </authorList>
    </citation>
    <scope>NUCLEOTIDE SEQUENCE [LARGE SCALE GENOMIC DNA]</scope>
    <source>
        <strain evidence="1 2">DSM 45486</strain>
    </source>
</reference>
<dbReference type="Proteomes" id="UP000552097">
    <property type="component" value="Unassembled WGS sequence"/>
</dbReference>
<accession>A0A7W9LY56</accession>
<evidence type="ECO:0000313" key="1">
    <source>
        <dbReference type="EMBL" id="MBB5800368.1"/>
    </source>
</evidence>
<dbReference type="RefSeq" id="WP_184914741.1">
    <property type="nucleotide sequence ID" value="NZ_JACHMO010000001.1"/>
</dbReference>
<dbReference type="Gene3D" id="3.30.429.10">
    <property type="entry name" value="Macrophage Migration Inhibitory Factor"/>
    <property type="match status" value="2"/>
</dbReference>
<protein>
    <submittedName>
        <fullName evidence="1">Phenylpyruvate tautomerase PptA (4-oxalocrotonate tautomerase family)</fullName>
    </submittedName>
</protein>
<dbReference type="AlphaFoldDB" id="A0A7W9LY56"/>
<dbReference type="EMBL" id="JACHMO010000001">
    <property type="protein sequence ID" value="MBB5800368.1"/>
    <property type="molecule type" value="Genomic_DNA"/>
</dbReference>
<name>A0A7W9LY56_9PSEU</name>
<sequence length="135" mass="14835">MPQFFVEAPTGVQPDAKRKMMREITEAIDEAYGVADVRVWLREHPTGNVSHDGRIDAEPIKPVCFLEAPELASLDVKAKMAAKIHAAVDEAYRAIANTDETLILMNHYPLENVAAGGRLLTHDAEFVQAVAKLNA</sequence>
<proteinExistence type="predicted"/>
<keyword evidence="1" id="KW-0670">Pyruvate</keyword>
<gene>
    <name evidence="1" type="ORF">F4560_000136</name>
</gene>
<dbReference type="InterPro" id="IPR014347">
    <property type="entry name" value="Tautomerase/MIF_sf"/>
</dbReference>